<dbReference type="GO" id="GO:0000981">
    <property type="term" value="F:DNA-binding transcription factor activity, RNA polymerase II-specific"/>
    <property type="evidence" value="ECO:0007669"/>
    <property type="project" value="TreeGrafter"/>
</dbReference>
<feature type="non-terminal residue" evidence="3">
    <location>
        <position position="1"/>
    </location>
</feature>
<feature type="non-terminal residue" evidence="3">
    <location>
        <position position="257"/>
    </location>
</feature>
<dbReference type="InterPro" id="IPR026607">
    <property type="entry name" value="DMRT"/>
</dbReference>
<feature type="region of interest" description="Disordered" evidence="2">
    <location>
        <begin position="229"/>
        <end position="257"/>
    </location>
</feature>
<dbReference type="EMBL" id="KK817116">
    <property type="protein sequence ID" value="KFQ38680.1"/>
    <property type="molecule type" value="Genomic_DNA"/>
</dbReference>
<dbReference type="GO" id="GO:0007281">
    <property type="term" value="P:germ cell development"/>
    <property type="evidence" value="ECO:0007669"/>
    <property type="project" value="TreeGrafter"/>
</dbReference>
<dbReference type="GO" id="GO:0005634">
    <property type="term" value="C:nucleus"/>
    <property type="evidence" value="ECO:0007669"/>
    <property type="project" value="InterPro"/>
</dbReference>
<organism evidence="3 4">
    <name type="scientific">Mesitornis unicolor</name>
    <name type="common">brown roatelo</name>
    <dbReference type="NCBI Taxonomy" id="54374"/>
    <lineage>
        <taxon>Eukaryota</taxon>
        <taxon>Metazoa</taxon>
        <taxon>Chordata</taxon>
        <taxon>Craniata</taxon>
        <taxon>Vertebrata</taxon>
        <taxon>Euteleostomi</taxon>
        <taxon>Archelosauria</taxon>
        <taxon>Archosauria</taxon>
        <taxon>Dinosauria</taxon>
        <taxon>Saurischia</taxon>
        <taxon>Theropoda</taxon>
        <taxon>Coelurosauria</taxon>
        <taxon>Aves</taxon>
        <taxon>Neognathae</taxon>
        <taxon>Neoaves</taxon>
        <taxon>Columbimorphae</taxon>
        <taxon>Mesitornithiformes</taxon>
        <taxon>Mesitornithidae</taxon>
        <taxon>Mesitornis</taxon>
    </lineage>
</organism>
<sequence>CDKCALISERQKIMAAYKALSLQEPSPPAGTATGPARPGRSPRVAGAPEQSGQEGMEDTQPSSSDSRGMARRGPLPPPSGPPFCDFVPCSYSTELHRITQTLLFLLFFLVHPAFPLEYVVNPEYLEREPPRVYPGCSGVYPYHPFPMGSASNQSSCQGAPSPPGIPLHRAFRPIPSNHGPGNAARVSIPGGGGDFHQRYYAPLPQFIPPRFLPGIHYVPPPLPLNVLAETTKQARATEADSQDSEVVREPGQPSDVE</sequence>
<proteinExistence type="inferred from homology"/>
<evidence type="ECO:0000256" key="2">
    <source>
        <dbReference type="SAM" id="MobiDB-lite"/>
    </source>
</evidence>
<evidence type="ECO:0000256" key="1">
    <source>
        <dbReference type="ARBA" id="ARBA00006834"/>
    </source>
</evidence>
<dbReference type="AlphaFoldDB" id="A0A091SEH2"/>
<accession>A0A091SEH2</accession>
<reference evidence="3 4" key="1">
    <citation type="submission" date="2014-04" db="EMBL/GenBank/DDBJ databases">
        <title>Genome evolution of avian class.</title>
        <authorList>
            <person name="Zhang G."/>
            <person name="Li C."/>
        </authorList>
    </citation>
    <scope>NUCLEOTIDE SEQUENCE [LARGE SCALE GENOMIC DNA]</scope>
    <source>
        <strain evidence="3">BGI_N332</strain>
    </source>
</reference>
<evidence type="ECO:0000313" key="3">
    <source>
        <dbReference type="EMBL" id="KFQ38680.1"/>
    </source>
</evidence>
<protein>
    <recommendedName>
        <fullName evidence="5">Doublesex-and mab-3-related transcription factor B1</fullName>
    </recommendedName>
</protein>
<dbReference type="Proteomes" id="UP000053369">
    <property type="component" value="Unassembled WGS sequence"/>
</dbReference>
<dbReference type="PANTHER" id="PTHR12322">
    <property type="entry name" value="DOUBLESEX AND MAB-3 RELATED TRANSCRIPTION FACTOR DMRT"/>
    <property type="match status" value="1"/>
</dbReference>
<dbReference type="GO" id="GO:0007548">
    <property type="term" value="P:sex differentiation"/>
    <property type="evidence" value="ECO:0007669"/>
    <property type="project" value="TreeGrafter"/>
</dbReference>
<comment type="similarity">
    <text evidence="1">Belongs to the DMRT family.</text>
</comment>
<evidence type="ECO:0000313" key="4">
    <source>
        <dbReference type="Proteomes" id="UP000053369"/>
    </source>
</evidence>
<name>A0A091SEH2_9AVES</name>
<keyword evidence="4" id="KW-1185">Reference proteome</keyword>
<feature type="region of interest" description="Disordered" evidence="2">
    <location>
        <begin position="19"/>
        <end position="79"/>
    </location>
</feature>
<dbReference type="GO" id="GO:0000978">
    <property type="term" value="F:RNA polymerase II cis-regulatory region sequence-specific DNA binding"/>
    <property type="evidence" value="ECO:0007669"/>
    <property type="project" value="TreeGrafter"/>
</dbReference>
<evidence type="ECO:0008006" key="5">
    <source>
        <dbReference type="Google" id="ProtNLM"/>
    </source>
</evidence>
<gene>
    <name evidence="3" type="ORF">N332_12650</name>
</gene>
<feature type="compositionally biased region" description="Low complexity" evidence="2">
    <location>
        <begin position="29"/>
        <end position="39"/>
    </location>
</feature>
<dbReference type="PANTHER" id="PTHR12322:SF66">
    <property type="entry name" value="DOUBLESEX- AND MAB-3-RELATED TRANSCRIPTION FACTOR B1"/>
    <property type="match status" value="1"/>
</dbReference>